<feature type="non-terminal residue" evidence="1">
    <location>
        <position position="1"/>
    </location>
</feature>
<sequence>PERTMGGEDFAFYLEKSKGCFFALGTGREGCVSIHNPAFDFNEEVLLLGVETYCRVAQELLK</sequence>
<proteinExistence type="predicted"/>
<reference evidence="1" key="1">
    <citation type="journal article" date="2015" name="Nature">
        <title>Complex archaea that bridge the gap between prokaryotes and eukaryotes.</title>
        <authorList>
            <person name="Spang A."/>
            <person name="Saw J.H."/>
            <person name="Jorgensen S.L."/>
            <person name="Zaremba-Niedzwiedzka K."/>
            <person name="Martijn J."/>
            <person name="Lind A.E."/>
            <person name="van Eijk R."/>
            <person name="Schleper C."/>
            <person name="Guy L."/>
            <person name="Ettema T.J."/>
        </authorList>
    </citation>
    <scope>NUCLEOTIDE SEQUENCE</scope>
</reference>
<dbReference type="Gene3D" id="3.40.630.10">
    <property type="entry name" value="Zn peptidases"/>
    <property type="match status" value="1"/>
</dbReference>
<accession>A0A0F9IFV3</accession>
<dbReference type="InterPro" id="IPR002933">
    <property type="entry name" value="Peptidase_M20"/>
</dbReference>
<gene>
    <name evidence="1" type="ORF">LCGC14_1585330</name>
</gene>
<comment type="caution">
    <text evidence="1">The sequence shown here is derived from an EMBL/GenBank/DDBJ whole genome shotgun (WGS) entry which is preliminary data.</text>
</comment>
<name>A0A0F9IFV3_9ZZZZ</name>
<dbReference type="PANTHER" id="PTHR11014:SF63">
    <property type="entry name" value="METALLOPEPTIDASE, PUTATIVE (AFU_ORTHOLOGUE AFUA_6G09600)-RELATED"/>
    <property type="match status" value="1"/>
</dbReference>
<dbReference type="EMBL" id="LAZR01012523">
    <property type="protein sequence ID" value="KKM26387.1"/>
    <property type="molecule type" value="Genomic_DNA"/>
</dbReference>
<dbReference type="PANTHER" id="PTHR11014">
    <property type="entry name" value="PEPTIDASE M20 FAMILY MEMBER"/>
    <property type="match status" value="1"/>
</dbReference>
<evidence type="ECO:0000313" key="1">
    <source>
        <dbReference type="EMBL" id="KKM26387.1"/>
    </source>
</evidence>
<evidence type="ECO:0008006" key="2">
    <source>
        <dbReference type="Google" id="ProtNLM"/>
    </source>
</evidence>
<dbReference type="SUPFAM" id="SSF53187">
    <property type="entry name" value="Zn-dependent exopeptidases"/>
    <property type="match status" value="1"/>
</dbReference>
<dbReference type="GO" id="GO:0016787">
    <property type="term" value="F:hydrolase activity"/>
    <property type="evidence" value="ECO:0007669"/>
    <property type="project" value="InterPro"/>
</dbReference>
<dbReference type="Pfam" id="PF01546">
    <property type="entry name" value="Peptidase_M20"/>
    <property type="match status" value="1"/>
</dbReference>
<dbReference type="AlphaFoldDB" id="A0A0F9IFV3"/>
<organism evidence="1">
    <name type="scientific">marine sediment metagenome</name>
    <dbReference type="NCBI Taxonomy" id="412755"/>
    <lineage>
        <taxon>unclassified sequences</taxon>
        <taxon>metagenomes</taxon>
        <taxon>ecological metagenomes</taxon>
    </lineage>
</organism>
<protein>
    <recommendedName>
        <fullName evidence="2">Peptidase M20 dimerisation domain-containing protein</fullName>
    </recommendedName>
</protein>
<dbReference type="InterPro" id="IPR017439">
    <property type="entry name" value="Amidohydrolase"/>
</dbReference>